<dbReference type="EMBL" id="CP029550">
    <property type="protein sequence ID" value="AWN44404.1"/>
    <property type="molecule type" value="Genomic_DNA"/>
</dbReference>
<dbReference type="Pfam" id="PF13400">
    <property type="entry name" value="Tad"/>
    <property type="match status" value="1"/>
</dbReference>
<evidence type="ECO:0000313" key="4">
    <source>
        <dbReference type="Proteomes" id="UP000245926"/>
    </source>
</evidence>
<evidence type="ECO:0000313" key="3">
    <source>
        <dbReference type="EMBL" id="AWN44404.1"/>
    </source>
</evidence>
<proteinExistence type="predicted"/>
<keyword evidence="4" id="KW-1185">Reference proteome</keyword>
<organism evidence="3 4">
    <name type="scientific">Methylobacterium durans</name>
    <dbReference type="NCBI Taxonomy" id="2202825"/>
    <lineage>
        <taxon>Bacteria</taxon>
        <taxon>Pseudomonadati</taxon>
        <taxon>Pseudomonadota</taxon>
        <taxon>Alphaproteobacteria</taxon>
        <taxon>Hyphomicrobiales</taxon>
        <taxon>Methylobacteriaceae</taxon>
        <taxon>Methylobacterium</taxon>
    </lineage>
</organism>
<sequence length="474" mass="49550">MLCSRLNKRVRCRATLQPIPRVGKQFTNDRRGAVAVIFGLSATVLLGMAGGASDYARLVHRRTQLQSAVDAGTLAGGNALKLAASNPASIAGLTEQTIRDAAQASASQPLTVKVTVADDKTSVFARAEETIRFTFGAFVGIRSTTVAAQARANVVGRMRLCMLTLDPGAPGTFALQKNAQVTANSCSLYSNSKNTKGMVGKDNALARADIICSAGGFDGAKANFAPNPQTDCPAIEDPLKNTGQPSLGDCVQLPASARKDGKLRLGENKVDTTFTLEPGTYCGGLQIAGSAVATLKAGIYVMKNGPLIVKDNATLSGVDVGFFFTGDKGGLLFDKKTTISLAAPTTGVMAGLLMSEQRSVNSPLDPVLEATDIISGNSIPPTPPPLGITKPMRTYRIISDNARTMLGTIYLPAGRLVIDASRPVADQSAYTVIVAQQVNLYEGPNLYLNANYDATSVPVPKGVGPLSGKLMLTQ</sequence>
<accession>A0A2U8WDX2</accession>
<dbReference type="RefSeq" id="WP_109896095.1">
    <property type="nucleotide sequence ID" value="NZ_CP029550.1"/>
</dbReference>
<dbReference type="OrthoDB" id="7628565at2"/>
<dbReference type="InterPro" id="IPR028087">
    <property type="entry name" value="Tad_N"/>
</dbReference>
<keyword evidence="1" id="KW-0472">Membrane</keyword>
<name>A0A2U8WDX2_9HYPH</name>
<gene>
    <name evidence="3" type="ORF">DK389_06730</name>
</gene>
<dbReference type="KEGG" id="mets:DK389_06730"/>
<reference evidence="4" key="1">
    <citation type="submission" date="2018-05" db="EMBL/GenBank/DDBJ databases">
        <title>Complete Genome Sequence of Methylobacterium sp. 17SD2-17.</title>
        <authorList>
            <person name="Srinivasan S."/>
        </authorList>
    </citation>
    <scope>NUCLEOTIDE SEQUENCE [LARGE SCALE GENOMIC DNA]</scope>
    <source>
        <strain evidence="4">17SD2-17</strain>
    </source>
</reference>
<evidence type="ECO:0000256" key="1">
    <source>
        <dbReference type="SAM" id="Phobius"/>
    </source>
</evidence>
<feature type="transmembrane region" description="Helical" evidence="1">
    <location>
        <begin position="33"/>
        <end position="52"/>
    </location>
</feature>
<keyword evidence="1" id="KW-0812">Transmembrane</keyword>
<dbReference type="AlphaFoldDB" id="A0A2U8WDX2"/>
<protein>
    <recommendedName>
        <fullName evidence="2">Putative Flp pilus-assembly TadG-like N-terminal domain-containing protein</fullName>
    </recommendedName>
</protein>
<feature type="domain" description="Putative Flp pilus-assembly TadG-like N-terminal" evidence="2">
    <location>
        <begin position="32"/>
        <end position="78"/>
    </location>
</feature>
<dbReference type="Proteomes" id="UP000245926">
    <property type="component" value="Chromosome"/>
</dbReference>
<keyword evidence="1" id="KW-1133">Transmembrane helix</keyword>
<evidence type="ECO:0000259" key="2">
    <source>
        <dbReference type="Pfam" id="PF13400"/>
    </source>
</evidence>